<dbReference type="SMART" id="SM00020">
    <property type="entry name" value="Tryp_SPc"/>
    <property type="match status" value="1"/>
</dbReference>
<sequence>MLPSLLYLSILYGVSAQKYLYLGLNDVCKEGPRVWRCKSLGDCPAVQEMRQKGQRPDVCSFQGPEPIVCCPPSIQLEPETTTTRRPTSTTRQTTRPTASKPPYWWTTNKVTEEEGPVWGSWTTKPSGNKPTTKKPTDRTGSKADQMCKEYGQYVYRIEESPILLPNQKPEIIKINECNIQTLIVGGVNAMSREFPHMALIGYGGKPSIEWLCGGSLISPKFVLTAAHCTKPDNRIGPATWVRLGDLDTSIDHDDAEPVELRIKRRINHPQYNRNRLYHDIALFELEREVKLNSYIRPLCLYTGKDLDSKSALASGWGHTSWGGQGSSMLQKVNLTIVSNEKCNNNYGRGEYRQQIPNGIVEDLMLCAGGQLGKDTCQGDSGGPLQIEHKDVYCMYSQIGVVSFGKGCALTYPGVYTRVSNYVEWIESIVWP</sequence>
<evidence type="ECO:0000313" key="12">
    <source>
        <dbReference type="Proteomes" id="UP001152798"/>
    </source>
</evidence>
<dbReference type="InterPro" id="IPR009003">
    <property type="entry name" value="Peptidase_S1_PA"/>
</dbReference>
<evidence type="ECO:0000256" key="5">
    <source>
        <dbReference type="ARBA" id="ARBA00022825"/>
    </source>
</evidence>
<dbReference type="InterPro" id="IPR001314">
    <property type="entry name" value="Peptidase_S1A"/>
</dbReference>
<proteinExistence type="predicted"/>
<dbReference type="PROSITE" id="PS00134">
    <property type="entry name" value="TRYPSIN_HIS"/>
    <property type="match status" value="1"/>
</dbReference>
<feature type="compositionally biased region" description="Polar residues" evidence="8">
    <location>
        <begin position="120"/>
        <end position="130"/>
    </location>
</feature>
<evidence type="ECO:0000256" key="8">
    <source>
        <dbReference type="SAM" id="MobiDB-lite"/>
    </source>
</evidence>
<dbReference type="PROSITE" id="PS50240">
    <property type="entry name" value="TRYPSIN_DOM"/>
    <property type="match status" value="1"/>
</dbReference>
<keyword evidence="2" id="KW-0964">Secreted</keyword>
<keyword evidence="4 7" id="KW-0378">Hydrolase</keyword>
<feature type="signal peptide" evidence="9">
    <location>
        <begin position="1"/>
        <end position="16"/>
    </location>
</feature>
<dbReference type="InterPro" id="IPR001254">
    <property type="entry name" value="Trypsin_dom"/>
</dbReference>
<dbReference type="Proteomes" id="UP001152798">
    <property type="component" value="Chromosome 4"/>
</dbReference>
<keyword evidence="3 7" id="KW-0645">Protease</keyword>
<keyword evidence="6" id="KW-1015">Disulfide bond</keyword>
<accession>A0A9P0MQ18</accession>
<dbReference type="InterPro" id="IPR033116">
    <property type="entry name" value="TRYPSIN_SER"/>
</dbReference>
<feature type="compositionally biased region" description="Basic and acidic residues" evidence="8">
    <location>
        <begin position="134"/>
        <end position="143"/>
    </location>
</feature>
<dbReference type="EMBL" id="OV725080">
    <property type="protein sequence ID" value="CAH1398756.1"/>
    <property type="molecule type" value="Genomic_DNA"/>
</dbReference>
<dbReference type="FunFam" id="2.40.10.10:FF:000015">
    <property type="entry name" value="Atrial natriuretic peptide-converting enzyme"/>
    <property type="match status" value="1"/>
</dbReference>
<dbReference type="InterPro" id="IPR018114">
    <property type="entry name" value="TRYPSIN_HIS"/>
</dbReference>
<dbReference type="Gene3D" id="2.40.10.10">
    <property type="entry name" value="Trypsin-like serine proteases"/>
    <property type="match status" value="2"/>
</dbReference>
<evidence type="ECO:0000313" key="11">
    <source>
        <dbReference type="EMBL" id="CAH1398756.1"/>
    </source>
</evidence>
<protein>
    <recommendedName>
        <fullName evidence="10">Peptidase S1 domain-containing protein</fullName>
    </recommendedName>
</protein>
<dbReference type="Pfam" id="PF00089">
    <property type="entry name" value="Trypsin"/>
    <property type="match status" value="1"/>
</dbReference>
<evidence type="ECO:0000256" key="2">
    <source>
        <dbReference type="ARBA" id="ARBA00022525"/>
    </source>
</evidence>
<comment type="subcellular location">
    <subcellularLocation>
        <location evidence="1">Secreted</location>
    </subcellularLocation>
</comment>
<dbReference type="SUPFAM" id="SSF50494">
    <property type="entry name" value="Trypsin-like serine proteases"/>
    <property type="match status" value="1"/>
</dbReference>
<evidence type="ECO:0000256" key="3">
    <source>
        <dbReference type="ARBA" id="ARBA00022670"/>
    </source>
</evidence>
<feature type="chain" id="PRO_5040391107" description="Peptidase S1 domain-containing protein" evidence="9">
    <location>
        <begin position="17"/>
        <end position="431"/>
    </location>
</feature>
<evidence type="ECO:0000256" key="1">
    <source>
        <dbReference type="ARBA" id="ARBA00004613"/>
    </source>
</evidence>
<dbReference type="CDD" id="cd00190">
    <property type="entry name" value="Tryp_SPc"/>
    <property type="match status" value="1"/>
</dbReference>
<feature type="region of interest" description="Disordered" evidence="8">
    <location>
        <begin position="72"/>
        <end position="143"/>
    </location>
</feature>
<reference evidence="11" key="1">
    <citation type="submission" date="2022-01" db="EMBL/GenBank/DDBJ databases">
        <authorList>
            <person name="King R."/>
        </authorList>
    </citation>
    <scope>NUCLEOTIDE SEQUENCE</scope>
</reference>
<gene>
    <name evidence="11" type="ORF">NEZAVI_LOCUS8348</name>
</gene>
<evidence type="ECO:0000259" key="10">
    <source>
        <dbReference type="PROSITE" id="PS50240"/>
    </source>
</evidence>
<dbReference type="PRINTS" id="PR00722">
    <property type="entry name" value="CHYMOTRYPSIN"/>
</dbReference>
<dbReference type="PROSITE" id="PS00135">
    <property type="entry name" value="TRYPSIN_SER"/>
    <property type="match status" value="1"/>
</dbReference>
<name>A0A9P0MQ18_NEZVI</name>
<dbReference type="GO" id="GO:0005576">
    <property type="term" value="C:extracellular region"/>
    <property type="evidence" value="ECO:0007669"/>
    <property type="project" value="UniProtKB-SubCell"/>
</dbReference>
<dbReference type="GO" id="GO:0004252">
    <property type="term" value="F:serine-type endopeptidase activity"/>
    <property type="evidence" value="ECO:0007669"/>
    <property type="project" value="InterPro"/>
</dbReference>
<dbReference type="OrthoDB" id="6339452at2759"/>
<dbReference type="PANTHER" id="PTHR24258">
    <property type="entry name" value="SERINE PROTEASE-RELATED"/>
    <property type="match status" value="1"/>
</dbReference>
<feature type="domain" description="Peptidase S1" evidence="10">
    <location>
        <begin position="183"/>
        <end position="430"/>
    </location>
</feature>
<keyword evidence="12" id="KW-1185">Reference proteome</keyword>
<evidence type="ECO:0000256" key="6">
    <source>
        <dbReference type="ARBA" id="ARBA00023157"/>
    </source>
</evidence>
<dbReference type="InterPro" id="IPR043504">
    <property type="entry name" value="Peptidase_S1_PA_chymotrypsin"/>
</dbReference>
<keyword evidence="5 7" id="KW-0720">Serine protease</keyword>
<evidence type="ECO:0000256" key="7">
    <source>
        <dbReference type="RuleBase" id="RU363034"/>
    </source>
</evidence>
<dbReference type="AlphaFoldDB" id="A0A9P0MQ18"/>
<evidence type="ECO:0000256" key="9">
    <source>
        <dbReference type="SAM" id="SignalP"/>
    </source>
</evidence>
<dbReference type="PANTHER" id="PTHR24258:SF136">
    <property type="entry name" value="GH06673P-RELATED"/>
    <property type="match status" value="1"/>
</dbReference>
<dbReference type="GO" id="GO:0006508">
    <property type="term" value="P:proteolysis"/>
    <property type="evidence" value="ECO:0007669"/>
    <property type="project" value="UniProtKB-KW"/>
</dbReference>
<organism evidence="11 12">
    <name type="scientific">Nezara viridula</name>
    <name type="common">Southern green stink bug</name>
    <name type="synonym">Cimex viridulus</name>
    <dbReference type="NCBI Taxonomy" id="85310"/>
    <lineage>
        <taxon>Eukaryota</taxon>
        <taxon>Metazoa</taxon>
        <taxon>Ecdysozoa</taxon>
        <taxon>Arthropoda</taxon>
        <taxon>Hexapoda</taxon>
        <taxon>Insecta</taxon>
        <taxon>Pterygota</taxon>
        <taxon>Neoptera</taxon>
        <taxon>Paraneoptera</taxon>
        <taxon>Hemiptera</taxon>
        <taxon>Heteroptera</taxon>
        <taxon>Panheteroptera</taxon>
        <taxon>Pentatomomorpha</taxon>
        <taxon>Pentatomoidea</taxon>
        <taxon>Pentatomidae</taxon>
        <taxon>Pentatominae</taxon>
        <taxon>Nezara</taxon>
    </lineage>
</organism>
<keyword evidence="9" id="KW-0732">Signal</keyword>
<evidence type="ECO:0000256" key="4">
    <source>
        <dbReference type="ARBA" id="ARBA00022801"/>
    </source>
</evidence>
<feature type="compositionally biased region" description="Low complexity" evidence="8">
    <location>
        <begin position="80"/>
        <end position="97"/>
    </location>
</feature>